<evidence type="ECO:0000256" key="8">
    <source>
        <dbReference type="ARBA" id="ARBA00032824"/>
    </source>
</evidence>
<evidence type="ECO:0000256" key="1">
    <source>
        <dbReference type="ARBA" id="ARBA00003330"/>
    </source>
</evidence>
<organism evidence="13 14">
    <name type="scientific">Chitinophaga caeni</name>
    <dbReference type="NCBI Taxonomy" id="2029983"/>
    <lineage>
        <taxon>Bacteria</taxon>
        <taxon>Pseudomonadati</taxon>
        <taxon>Bacteroidota</taxon>
        <taxon>Chitinophagia</taxon>
        <taxon>Chitinophagales</taxon>
        <taxon>Chitinophagaceae</taxon>
        <taxon>Chitinophaga</taxon>
    </lineage>
</organism>
<accession>A0A291QWL3</accession>
<keyword evidence="4" id="KW-0049">Antioxidant</keyword>
<dbReference type="GO" id="GO:0045454">
    <property type="term" value="P:cell redox homeostasis"/>
    <property type="evidence" value="ECO:0007669"/>
    <property type="project" value="TreeGrafter"/>
</dbReference>
<dbReference type="InterPro" id="IPR013766">
    <property type="entry name" value="Thioredoxin_domain"/>
</dbReference>
<evidence type="ECO:0000256" key="7">
    <source>
        <dbReference type="ARBA" id="ARBA00023284"/>
    </source>
</evidence>
<dbReference type="EMBL" id="CP023777">
    <property type="protein sequence ID" value="ATL48356.1"/>
    <property type="molecule type" value="Genomic_DNA"/>
</dbReference>
<feature type="domain" description="Thioredoxin" evidence="12">
    <location>
        <begin position="51"/>
        <end position="219"/>
    </location>
</feature>
<evidence type="ECO:0000256" key="2">
    <source>
        <dbReference type="ARBA" id="ARBA00013017"/>
    </source>
</evidence>
<dbReference type="InterPro" id="IPR036249">
    <property type="entry name" value="Thioredoxin-like_sf"/>
</dbReference>
<dbReference type="OrthoDB" id="9805634at2"/>
<keyword evidence="3" id="KW-0575">Peroxidase</keyword>
<comment type="similarity">
    <text evidence="9">Belongs to the peroxiredoxin family. BCP/PrxQ subfamily.</text>
</comment>
<dbReference type="PROSITE" id="PS51352">
    <property type="entry name" value="THIOREDOXIN_2"/>
    <property type="match status" value="1"/>
</dbReference>
<evidence type="ECO:0000256" key="4">
    <source>
        <dbReference type="ARBA" id="ARBA00022862"/>
    </source>
</evidence>
<dbReference type="InterPro" id="IPR050924">
    <property type="entry name" value="Peroxiredoxin_BCP/PrxQ"/>
</dbReference>
<dbReference type="AlphaFoldDB" id="A0A291QWL3"/>
<gene>
    <name evidence="13" type="ORF">COR50_14965</name>
</gene>
<dbReference type="Pfam" id="PF00578">
    <property type="entry name" value="AhpC-TSA"/>
    <property type="match status" value="1"/>
</dbReference>
<dbReference type="GO" id="GO:0034599">
    <property type="term" value="P:cellular response to oxidative stress"/>
    <property type="evidence" value="ECO:0007669"/>
    <property type="project" value="TreeGrafter"/>
</dbReference>
<dbReference type="GO" id="GO:0008379">
    <property type="term" value="F:thioredoxin peroxidase activity"/>
    <property type="evidence" value="ECO:0007669"/>
    <property type="project" value="TreeGrafter"/>
</dbReference>
<dbReference type="Proteomes" id="UP000220133">
    <property type="component" value="Chromosome"/>
</dbReference>
<keyword evidence="7" id="KW-0676">Redox-active center</keyword>
<keyword evidence="5" id="KW-0560">Oxidoreductase</keyword>
<dbReference type="PANTHER" id="PTHR42801">
    <property type="entry name" value="THIOREDOXIN-DEPENDENT PEROXIDE REDUCTASE"/>
    <property type="match status" value="1"/>
</dbReference>
<dbReference type="GO" id="GO:0005737">
    <property type="term" value="C:cytoplasm"/>
    <property type="evidence" value="ECO:0007669"/>
    <property type="project" value="TreeGrafter"/>
</dbReference>
<evidence type="ECO:0000256" key="5">
    <source>
        <dbReference type="ARBA" id="ARBA00023002"/>
    </source>
</evidence>
<sequence>MLYKLIKMNMLKGILTKGVPVLILLLCSLMPSLKAQQVDQYPSMPEDISPLLNGEKIPALMLRDMAGKSVDLNAEFMNKPTVLVVYRGGWCPFCNKQLSALQEAFPALKEMGYQLIAVSTDSPGNLKMTAEKDQLEYTLLSDADLHAAKSLGIAYMAPKAYHKLLPNSTGGLDKDLLLPVPSVFILDKKGVIHFEYINPDFKQRLDAGLLKTVAAGLYKDLM</sequence>
<dbReference type="PANTHER" id="PTHR42801:SF7">
    <property type="entry name" value="SLL1159 PROTEIN"/>
    <property type="match status" value="1"/>
</dbReference>
<evidence type="ECO:0000313" key="14">
    <source>
        <dbReference type="Proteomes" id="UP000220133"/>
    </source>
</evidence>
<evidence type="ECO:0000259" key="12">
    <source>
        <dbReference type="PROSITE" id="PS51352"/>
    </source>
</evidence>
<evidence type="ECO:0000256" key="3">
    <source>
        <dbReference type="ARBA" id="ARBA00022559"/>
    </source>
</evidence>
<dbReference type="InterPro" id="IPR000866">
    <property type="entry name" value="AhpC/TSA"/>
</dbReference>
<reference evidence="13 14" key="1">
    <citation type="submission" date="2017-10" db="EMBL/GenBank/DDBJ databases">
        <title>Paenichitinophaga pekingensis gen. nov., sp. nov., isolated from activated sludge.</title>
        <authorList>
            <person name="Jin D."/>
            <person name="Kong X."/>
            <person name="Deng Y."/>
            <person name="Bai Z."/>
        </authorList>
    </citation>
    <scope>NUCLEOTIDE SEQUENCE [LARGE SCALE GENOMIC DNA]</scope>
    <source>
        <strain evidence="13 14">13</strain>
    </source>
</reference>
<protein>
    <recommendedName>
        <fullName evidence="2">thioredoxin-dependent peroxiredoxin</fullName>
        <ecNumber evidence="2">1.11.1.24</ecNumber>
    </recommendedName>
    <alternativeName>
        <fullName evidence="8">Thioredoxin peroxidase</fullName>
    </alternativeName>
    <alternativeName>
        <fullName evidence="10">Thioredoxin-dependent peroxiredoxin Bcp</fullName>
    </alternativeName>
</protein>
<evidence type="ECO:0000256" key="9">
    <source>
        <dbReference type="ARBA" id="ARBA00038489"/>
    </source>
</evidence>
<name>A0A291QWL3_9BACT</name>
<dbReference type="CDD" id="cd02970">
    <property type="entry name" value="PRX_like2"/>
    <property type="match status" value="1"/>
</dbReference>
<dbReference type="KEGG" id="cbae:COR50_14965"/>
<evidence type="ECO:0000256" key="10">
    <source>
        <dbReference type="ARBA" id="ARBA00042639"/>
    </source>
</evidence>
<dbReference type="SUPFAM" id="SSF52833">
    <property type="entry name" value="Thioredoxin-like"/>
    <property type="match status" value="1"/>
</dbReference>
<evidence type="ECO:0000256" key="11">
    <source>
        <dbReference type="ARBA" id="ARBA00049091"/>
    </source>
</evidence>
<comment type="function">
    <text evidence="1">Thiol-specific peroxidase that catalyzes the reduction of hydrogen peroxide and organic hydroperoxides to water and alcohols, respectively. Plays a role in cell protection against oxidative stress by detoxifying peroxides and as sensor of hydrogen peroxide-mediated signaling events.</text>
</comment>
<dbReference type="Gene3D" id="3.40.30.10">
    <property type="entry name" value="Glutaredoxin"/>
    <property type="match status" value="1"/>
</dbReference>
<evidence type="ECO:0000256" key="6">
    <source>
        <dbReference type="ARBA" id="ARBA00023157"/>
    </source>
</evidence>
<dbReference type="EC" id="1.11.1.24" evidence="2"/>
<comment type="catalytic activity">
    <reaction evidence="11">
        <text>a hydroperoxide + [thioredoxin]-dithiol = an alcohol + [thioredoxin]-disulfide + H2O</text>
        <dbReference type="Rhea" id="RHEA:62620"/>
        <dbReference type="Rhea" id="RHEA-COMP:10698"/>
        <dbReference type="Rhea" id="RHEA-COMP:10700"/>
        <dbReference type="ChEBI" id="CHEBI:15377"/>
        <dbReference type="ChEBI" id="CHEBI:29950"/>
        <dbReference type="ChEBI" id="CHEBI:30879"/>
        <dbReference type="ChEBI" id="CHEBI:35924"/>
        <dbReference type="ChEBI" id="CHEBI:50058"/>
        <dbReference type="EC" id="1.11.1.24"/>
    </reaction>
</comment>
<proteinExistence type="inferred from homology"/>
<keyword evidence="6" id="KW-1015">Disulfide bond</keyword>
<keyword evidence="14" id="KW-1185">Reference proteome</keyword>
<evidence type="ECO:0000313" key="13">
    <source>
        <dbReference type="EMBL" id="ATL48356.1"/>
    </source>
</evidence>